<organism evidence="2 3">
    <name type="scientific">Saccharothrix violaceirubra</name>
    <dbReference type="NCBI Taxonomy" id="413306"/>
    <lineage>
        <taxon>Bacteria</taxon>
        <taxon>Bacillati</taxon>
        <taxon>Actinomycetota</taxon>
        <taxon>Actinomycetes</taxon>
        <taxon>Pseudonocardiales</taxon>
        <taxon>Pseudonocardiaceae</taxon>
        <taxon>Saccharothrix</taxon>
    </lineage>
</organism>
<accession>A0A7W7WWS4</accession>
<dbReference type="EMBL" id="JACHJS010000001">
    <property type="protein sequence ID" value="MBB4966650.1"/>
    <property type="molecule type" value="Genomic_DNA"/>
</dbReference>
<evidence type="ECO:0000313" key="2">
    <source>
        <dbReference type="EMBL" id="MBB4966650.1"/>
    </source>
</evidence>
<dbReference type="InterPro" id="IPR023809">
    <property type="entry name" value="Thiopep_bacteriocin_synth_dom"/>
</dbReference>
<proteinExistence type="predicted"/>
<dbReference type="NCBIfam" id="TIGR03891">
    <property type="entry name" value="thiopep_ocin"/>
    <property type="match status" value="1"/>
</dbReference>
<feature type="domain" description="Thiopeptide-type bacteriocin biosynthesis" evidence="1">
    <location>
        <begin position="10"/>
        <end position="293"/>
    </location>
</feature>
<dbReference type="Pfam" id="PF14028">
    <property type="entry name" value="Lant_dehydr_C"/>
    <property type="match status" value="1"/>
</dbReference>
<dbReference type="RefSeq" id="WP_184670789.1">
    <property type="nucleotide sequence ID" value="NZ_BAABAI010000022.1"/>
</dbReference>
<keyword evidence="3" id="KW-1185">Reference proteome</keyword>
<dbReference type="AlphaFoldDB" id="A0A7W7WWS4"/>
<name>A0A7W7WWS4_9PSEU</name>
<sequence>MIRTTTAADWLAAHLFHHGNLDDLLVRLVAPLVRELDRPAFFLRYWDGGNHVRLRVLAPDDRDAVGAVIRDRAEAYFAESPAPDLMSAEHYRSVAPGLALGEGLTDYLPELRPNNSVLFQPYTREHHRYGHGASMEAAEHHFAESSAVVLDLLGTHPSTRQRDTACYALILLAWFAAEPDPVRLTAWRDRLDRGWAERFGPLGVVAEAESAQVFERDRGTLVAIADRLRAGRVGGSVLGRWSASVTALAASLRRPDARAPEGGPLPVLDACAHLLCNRLGVSPAAEVHLRRLAVAAVLEATR</sequence>
<gene>
    <name evidence="2" type="ORF">F4559_004009</name>
</gene>
<evidence type="ECO:0000259" key="1">
    <source>
        <dbReference type="Pfam" id="PF14028"/>
    </source>
</evidence>
<dbReference type="Proteomes" id="UP000542674">
    <property type="component" value="Unassembled WGS sequence"/>
</dbReference>
<protein>
    <submittedName>
        <fullName evidence="2">Thiopeptide-type bacteriocin biosynthesis protein</fullName>
    </submittedName>
</protein>
<reference evidence="2 3" key="1">
    <citation type="submission" date="2020-08" db="EMBL/GenBank/DDBJ databases">
        <title>Sequencing the genomes of 1000 actinobacteria strains.</title>
        <authorList>
            <person name="Klenk H.-P."/>
        </authorList>
    </citation>
    <scope>NUCLEOTIDE SEQUENCE [LARGE SCALE GENOMIC DNA]</scope>
    <source>
        <strain evidence="2 3">DSM 45084</strain>
    </source>
</reference>
<comment type="caution">
    <text evidence="2">The sequence shown here is derived from an EMBL/GenBank/DDBJ whole genome shotgun (WGS) entry which is preliminary data.</text>
</comment>
<evidence type="ECO:0000313" key="3">
    <source>
        <dbReference type="Proteomes" id="UP000542674"/>
    </source>
</evidence>